<reference evidence="3" key="1">
    <citation type="submission" date="2022-02" db="EMBL/GenBank/DDBJ databases">
        <title>Aestuariibaculum sp., a marine bacterium isolated from sediment in Guangxi.</title>
        <authorList>
            <person name="Ying J."/>
        </authorList>
    </citation>
    <scope>NUCLEOTIDE SEQUENCE</scope>
    <source>
        <strain evidence="3">L182</strain>
    </source>
</reference>
<dbReference type="Gene3D" id="3.30.565.10">
    <property type="entry name" value="Histidine kinase-like ATPase, C-terminal domain"/>
    <property type="match status" value="1"/>
</dbReference>
<keyword evidence="1" id="KW-1133">Transmembrane helix</keyword>
<dbReference type="PANTHER" id="PTHR34220:SF7">
    <property type="entry name" value="SENSOR HISTIDINE KINASE YPDA"/>
    <property type="match status" value="1"/>
</dbReference>
<gene>
    <name evidence="3" type="ORF">MKW35_10355</name>
</gene>
<evidence type="ECO:0000259" key="2">
    <source>
        <dbReference type="Pfam" id="PF06580"/>
    </source>
</evidence>
<dbReference type="InterPro" id="IPR050640">
    <property type="entry name" value="Bact_2-comp_sensor_kinase"/>
</dbReference>
<dbReference type="InterPro" id="IPR036890">
    <property type="entry name" value="HATPase_C_sf"/>
</dbReference>
<feature type="transmembrane region" description="Helical" evidence="1">
    <location>
        <begin position="129"/>
        <end position="149"/>
    </location>
</feature>
<dbReference type="EMBL" id="JAKVQD010000003">
    <property type="protein sequence ID" value="MCH4553026.1"/>
    <property type="molecule type" value="Genomic_DNA"/>
</dbReference>
<dbReference type="RefSeq" id="WP_240573426.1">
    <property type="nucleotide sequence ID" value="NZ_CP136709.1"/>
</dbReference>
<feature type="domain" description="Signal transduction histidine kinase internal region" evidence="2">
    <location>
        <begin position="170"/>
        <end position="245"/>
    </location>
</feature>
<keyword evidence="3" id="KW-0808">Transferase</keyword>
<accession>A0ABS9RJ92</accession>
<feature type="transmembrane region" description="Helical" evidence="1">
    <location>
        <begin position="12"/>
        <end position="31"/>
    </location>
</feature>
<feature type="transmembrane region" description="Helical" evidence="1">
    <location>
        <begin position="73"/>
        <end position="93"/>
    </location>
</feature>
<dbReference type="PANTHER" id="PTHR34220">
    <property type="entry name" value="SENSOR HISTIDINE KINASE YPDA"/>
    <property type="match status" value="1"/>
</dbReference>
<dbReference type="InterPro" id="IPR010559">
    <property type="entry name" value="Sig_transdc_His_kin_internal"/>
</dbReference>
<name>A0ABS9RJ92_9FLAO</name>
<evidence type="ECO:0000256" key="1">
    <source>
        <dbReference type="SAM" id="Phobius"/>
    </source>
</evidence>
<dbReference type="Pfam" id="PF06580">
    <property type="entry name" value="His_kinase"/>
    <property type="match status" value="1"/>
</dbReference>
<proteinExistence type="predicted"/>
<evidence type="ECO:0000313" key="3">
    <source>
        <dbReference type="EMBL" id="MCH4553026.1"/>
    </source>
</evidence>
<protein>
    <submittedName>
        <fullName evidence="3">Histidine kinase</fullName>
    </submittedName>
</protein>
<sequence>MEQTAFIESRNYKQILIHASIWAIFLVFNLMQPHIEMEQLIKRVMFIVCGNMMLFYLNYFYLVPEFLLKKKTFWYVLIILVLVVVLTYLFNLFSPEFRPQENFKPLEEGFKNPPPFPDKKPDGFFHIRMLGPFVFNILLVVTGTALRVYGEWNKNERKKQEIEVQKSSTELHFLKHQLNPHFLFNSLNSIYSLTTQKSNDAPEAVITLSELMRYMLYETNNDFVPLSKELEYIQNYLKLQRLRIAKNENVTLNIRGNEANQKIRPLLLISFIENAFKYGTDFKGNTEVKIEININEDELHFKCVNLIGRTKVDRNHSGIGLKNTRERLDLLYPGKHNLEVEDTGEHFTVDLTLKLS</sequence>
<feature type="transmembrane region" description="Helical" evidence="1">
    <location>
        <begin position="43"/>
        <end position="61"/>
    </location>
</feature>
<dbReference type="Proteomes" id="UP001156141">
    <property type="component" value="Unassembled WGS sequence"/>
</dbReference>
<keyword evidence="3" id="KW-0418">Kinase</keyword>
<keyword evidence="1" id="KW-0812">Transmembrane</keyword>
<evidence type="ECO:0000313" key="4">
    <source>
        <dbReference type="Proteomes" id="UP001156141"/>
    </source>
</evidence>
<dbReference type="SUPFAM" id="SSF55874">
    <property type="entry name" value="ATPase domain of HSP90 chaperone/DNA topoisomerase II/histidine kinase"/>
    <property type="match status" value="1"/>
</dbReference>
<dbReference type="GO" id="GO:0016301">
    <property type="term" value="F:kinase activity"/>
    <property type="evidence" value="ECO:0007669"/>
    <property type="project" value="UniProtKB-KW"/>
</dbReference>
<keyword evidence="1" id="KW-0472">Membrane</keyword>
<keyword evidence="4" id="KW-1185">Reference proteome</keyword>
<comment type="caution">
    <text evidence="3">The sequence shown here is derived from an EMBL/GenBank/DDBJ whole genome shotgun (WGS) entry which is preliminary data.</text>
</comment>
<organism evidence="3 4">
    <name type="scientific">Aestuariibaculum lutulentum</name>
    <dbReference type="NCBI Taxonomy" id="2920935"/>
    <lineage>
        <taxon>Bacteria</taxon>
        <taxon>Pseudomonadati</taxon>
        <taxon>Bacteroidota</taxon>
        <taxon>Flavobacteriia</taxon>
        <taxon>Flavobacteriales</taxon>
        <taxon>Flavobacteriaceae</taxon>
    </lineage>
</organism>